<evidence type="ECO:0000313" key="1">
    <source>
        <dbReference type="Proteomes" id="UP000790787"/>
    </source>
</evidence>
<gene>
    <name evidence="2" type="primary">LOC107802303</name>
</gene>
<sequence>MDDSALAAAIRAIFAKNNATVPVAGQDGTRPSAGNFKTTAAHADLPDKPAYLSAHFSANVHHAASSTAGVTKATDTAKTTVDLIPTGVQDEGKELEGVAALVSAAGTKVKAVFEQAKQHKKPAADQAKDRAWTVVDRSPSKKTLQLLKIRL</sequence>
<dbReference type="AlphaFoldDB" id="A0A1S4AX48"/>
<accession>A0A1S4AX48</accession>
<dbReference type="GeneID" id="107802303"/>
<reference evidence="2" key="2">
    <citation type="submission" date="2025-08" db="UniProtKB">
        <authorList>
            <consortium name="RefSeq"/>
        </authorList>
    </citation>
    <scope>IDENTIFICATION</scope>
</reference>
<reference evidence="1" key="1">
    <citation type="journal article" date="2014" name="Nat. Commun.">
        <title>The tobacco genome sequence and its comparison with those of tomato and potato.</title>
        <authorList>
            <person name="Sierro N."/>
            <person name="Battey J.N."/>
            <person name="Ouadi S."/>
            <person name="Bakaher N."/>
            <person name="Bovet L."/>
            <person name="Willig A."/>
            <person name="Goepfert S."/>
            <person name="Peitsch M.C."/>
            <person name="Ivanov N.V."/>
        </authorList>
    </citation>
    <scope>NUCLEOTIDE SEQUENCE [LARGE SCALE GENOMIC DNA]</scope>
</reference>
<organism evidence="1 2">
    <name type="scientific">Nicotiana tabacum</name>
    <name type="common">Common tobacco</name>
    <dbReference type="NCBI Taxonomy" id="4097"/>
    <lineage>
        <taxon>Eukaryota</taxon>
        <taxon>Viridiplantae</taxon>
        <taxon>Streptophyta</taxon>
        <taxon>Embryophyta</taxon>
        <taxon>Tracheophyta</taxon>
        <taxon>Spermatophyta</taxon>
        <taxon>Magnoliopsida</taxon>
        <taxon>eudicotyledons</taxon>
        <taxon>Gunneridae</taxon>
        <taxon>Pentapetalae</taxon>
        <taxon>asterids</taxon>
        <taxon>lamiids</taxon>
        <taxon>Solanales</taxon>
        <taxon>Solanaceae</taxon>
        <taxon>Nicotianoideae</taxon>
        <taxon>Nicotianeae</taxon>
        <taxon>Nicotiana</taxon>
    </lineage>
</organism>
<dbReference type="Proteomes" id="UP000790787">
    <property type="component" value="Chromosome 22"/>
</dbReference>
<dbReference type="RefSeq" id="XP_016481259.1">
    <property type="nucleotide sequence ID" value="XM_016625773.1"/>
</dbReference>
<protein>
    <submittedName>
        <fullName evidence="2">Uncharacterized protein isoform X2</fullName>
    </submittedName>
</protein>
<dbReference type="OrthoDB" id="1300588at2759"/>
<evidence type="ECO:0000313" key="2">
    <source>
        <dbReference type="RefSeq" id="XP_016481259.1"/>
    </source>
</evidence>
<name>A0A1S4AX48_TOBAC</name>
<proteinExistence type="predicted"/>
<keyword evidence="1" id="KW-1185">Reference proteome</keyword>